<dbReference type="Gene3D" id="3.30.70.920">
    <property type="match status" value="1"/>
</dbReference>
<dbReference type="Proteomes" id="UP001597063">
    <property type="component" value="Unassembled WGS sequence"/>
</dbReference>
<evidence type="ECO:0000313" key="7">
    <source>
        <dbReference type="Proteomes" id="UP001597063"/>
    </source>
</evidence>
<keyword evidence="7" id="KW-1185">Reference proteome</keyword>
<feature type="compositionally biased region" description="Basic and acidic residues" evidence="4">
    <location>
        <begin position="354"/>
        <end position="372"/>
    </location>
</feature>
<dbReference type="PANTHER" id="PTHR30154:SF34">
    <property type="entry name" value="TRANSCRIPTIONAL REGULATOR AZLB"/>
    <property type="match status" value="1"/>
</dbReference>
<dbReference type="InterPro" id="IPR036390">
    <property type="entry name" value="WH_DNA-bd_sf"/>
</dbReference>
<dbReference type="InterPro" id="IPR000485">
    <property type="entry name" value="AsnC-type_HTH_dom"/>
</dbReference>
<keyword evidence="3" id="KW-0804">Transcription</keyword>
<proteinExistence type="predicted"/>
<organism evidence="6 7">
    <name type="scientific">Actinomadura fibrosa</name>
    <dbReference type="NCBI Taxonomy" id="111802"/>
    <lineage>
        <taxon>Bacteria</taxon>
        <taxon>Bacillati</taxon>
        <taxon>Actinomycetota</taxon>
        <taxon>Actinomycetes</taxon>
        <taxon>Streptosporangiales</taxon>
        <taxon>Thermomonosporaceae</taxon>
        <taxon>Actinomadura</taxon>
    </lineage>
</organism>
<dbReference type="SUPFAM" id="SSF46785">
    <property type="entry name" value="Winged helix' DNA-binding domain"/>
    <property type="match status" value="2"/>
</dbReference>
<dbReference type="SUPFAM" id="SSF54909">
    <property type="entry name" value="Dimeric alpha+beta barrel"/>
    <property type="match status" value="1"/>
</dbReference>
<comment type="caution">
    <text evidence="6">The sequence shown here is derived from an EMBL/GenBank/DDBJ whole genome shotgun (WGS) entry which is preliminary data.</text>
</comment>
<dbReference type="Pfam" id="PF13404">
    <property type="entry name" value="HTH_AsnC-type"/>
    <property type="match status" value="2"/>
</dbReference>
<feature type="domain" description="HTH asnC-type" evidence="5">
    <location>
        <begin position="207"/>
        <end position="267"/>
    </location>
</feature>
<dbReference type="InterPro" id="IPR019887">
    <property type="entry name" value="Tscrpt_reg_AsnC/Lrp_C"/>
</dbReference>
<dbReference type="RefSeq" id="WP_131763545.1">
    <property type="nucleotide sequence ID" value="NZ_CAACUY010000353.1"/>
</dbReference>
<evidence type="ECO:0000256" key="3">
    <source>
        <dbReference type="ARBA" id="ARBA00023163"/>
    </source>
</evidence>
<feature type="domain" description="HTH asnC-type" evidence="5">
    <location>
        <begin position="29"/>
        <end position="89"/>
    </location>
</feature>
<protein>
    <submittedName>
        <fullName evidence="6">Lrp/AsnC family transcriptional regulator</fullName>
    </submittedName>
</protein>
<reference evidence="7" key="1">
    <citation type="journal article" date="2019" name="Int. J. Syst. Evol. Microbiol.">
        <title>The Global Catalogue of Microorganisms (GCM) 10K type strain sequencing project: providing services to taxonomists for standard genome sequencing and annotation.</title>
        <authorList>
            <consortium name="The Broad Institute Genomics Platform"/>
            <consortium name="The Broad Institute Genome Sequencing Center for Infectious Disease"/>
            <person name="Wu L."/>
            <person name="Ma J."/>
        </authorList>
    </citation>
    <scope>NUCLEOTIDE SEQUENCE [LARGE SCALE GENOMIC DNA]</scope>
    <source>
        <strain evidence="7">JCM 9371</strain>
    </source>
</reference>
<dbReference type="InterPro" id="IPR011008">
    <property type="entry name" value="Dimeric_a/b-barrel"/>
</dbReference>
<evidence type="ECO:0000259" key="5">
    <source>
        <dbReference type="PROSITE" id="PS50956"/>
    </source>
</evidence>
<evidence type="ECO:0000256" key="2">
    <source>
        <dbReference type="ARBA" id="ARBA00023125"/>
    </source>
</evidence>
<name>A0ABW2Y0W6_9ACTN</name>
<evidence type="ECO:0000256" key="1">
    <source>
        <dbReference type="ARBA" id="ARBA00023015"/>
    </source>
</evidence>
<dbReference type="Pfam" id="PF01037">
    <property type="entry name" value="AsnC_trans_reg"/>
    <property type="match status" value="1"/>
</dbReference>
<gene>
    <name evidence="6" type="ORF">ACFQZM_46505</name>
</gene>
<feature type="region of interest" description="Disordered" evidence="4">
    <location>
        <begin position="1"/>
        <end position="30"/>
    </location>
</feature>
<accession>A0ABW2Y0W6</accession>
<keyword evidence="1" id="KW-0805">Transcription regulation</keyword>
<dbReference type="PROSITE" id="PS50956">
    <property type="entry name" value="HTH_ASNC_2"/>
    <property type="match status" value="2"/>
</dbReference>
<dbReference type="PRINTS" id="PR00033">
    <property type="entry name" value="HTHASNC"/>
</dbReference>
<keyword evidence="2" id="KW-0238">DNA-binding</keyword>
<dbReference type="InterPro" id="IPR019888">
    <property type="entry name" value="Tscrpt_reg_AsnC-like"/>
</dbReference>
<dbReference type="InterPro" id="IPR036388">
    <property type="entry name" value="WH-like_DNA-bd_sf"/>
</dbReference>
<sequence>MSRLPAGRSLPKPPPAARPARTGREPVPLDDVDRGIVHALRIDGRAPFSRIAAVLGVSTQTVARRYGRLSSEASLRVVGLPDPQRAGQAQWMVRLTASPHAAQDLAHGLARRPDTSWVRLTSGGTEIFSIIDTLNDGDGHHSLLLRDIPRTASITAVSAHRLLHTYLGGPAAWRGHTAALTEEQQHRLRRRVESPGGVHLRPARTALADADRNLLAALQRNGRAGLGDLAAATGWSSSTVARRLAALQSSGAIFFDVEINEAVFGITTQALLWASVVPAHLDEVASTLAGHEELAFVAATTGPTNLVALILCREPSDLHHYLTHRLGALDAIRALETAPVLKTLKASGPVPPRRSAEAAHQRAGDRLRPLTA</sequence>
<dbReference type="EMBL" id="JBHTGP010000035">
    <property type="protein sequence ID" value="MFD0692009.1"/>
    <property type="molecule type" value="Genomic_DNA"/>
</dbReference>
<dbReference type="Gene3D" id="1.10.10.10">
    <property type="entry name" value="Winged helix-like DNA-binding domain superfamily/Winged helix DNA-binding domain"/>
    <property type="match status" value="2"/>
</dbReference>
<dbReference type="PANTHER" id="PTHR30154">
    <property type="entry name" value="LEUCINE-RESPONSIVE REGULATORY PROTEIN"/>
    <property type="match status" value="1"/>
</dbReference>
<dbReference type="SMART" id="SM00344">
    <property type="entry name" value="HTH_ASNC"/>
    <property type="match status" value="2"/>
</dbReference>
<evidence type="ECO:0000313" key="6">
    <source>
        <dbReference type="EMBL" id="MFD0692009.1"/>
    </source>
</evidence>
<feature type="region of interest" description="Disordered" evidence="4">
    <location>
        <begin position="346"/>
        <end position="372"/>
    </location>
</feature>
<evidence type="ECO:0000256" key="4">
    <source>
        <dbReference type="SAM" id="MobiDB-lite"/>
    </source>
</evidence>